<evidence type="ECO:0000313" key="11">
    <source>
        <dbReference type="Proteomes" id="UP000321685"/>
    </source>
</evidence>
<dbReference type="GO" id="GO:0050660">
    <property type="term" value="F:flavin adenine dinucleotide binding"/>
    <property type="evidence" value="ECO:0007669"/>
    <property type="project" value="InterPro"/>
</dbReference>
<dbReference type="Gene3D" id="2.40.110.10">
    <property type="entry name" value="Butyryl-CoA Dehydrogenase, subunit A, domain 2"/>
    <property type="match status" value="1"/>
</dbReference>
<keyword evidence="11" id="KW-1185">Reference proteome</keyword>
<dbReference type="Gene3D" id="1.10.540.10">
    <property type="entry name" value="Acyl-CoA dehydrogenase/oxidase, N-terminal domain"/>
    <property type="match status" value="1"/>
</dbReference>
<dbReference type="Proteomes" id="UP000321685">
    <property type="component" value="Unassembled WGS sequence"/>
</dbReference>
<dbReference type="PANTHER" id="PTHR43292:SF4">
    <property type="entry name" value="ACYL-COA DEHYDROGENASE FADE34"/>
    <property type="match status" value="1"/>
</dbReference>
<dbReference type="Pfam" id="PF00441">
    <property type="entry name" value="Acyl-CoA_dh_1"/>
    <property type="match status" value="1"/>
</dbReference>
<evidence type="ECO:0000256" key="5">
    <source>
        <dbReference type="ARBA" id="ARBA00023002"/>
    </source>
</evidence>
<evidence type="ECO:0000313" key="10">
    <source>
        <dbReference type="EMBL" id="GEL22713.1"/>
    </source>
</evidence>
<dbReference type="Pfam" id="PF02771">
    <property type="entry name" value="Acyl-CoA_dh_N"/>
    <property type="match status" value="1"/>
</dbReference>
<evidence type="ECO:0000256" key="3">
    <source>
        <dbReference type="ARBA" id="ARBA00022630"/>
    </source>
</evidence>
<dbReference type="InterPro" id="IPR006091">
    <property type="entry name" value="Acyl-CoA_Oxase/DH_mid-dom"/>
</dbReference>
<dbReference type="InterPro" id="IPR009100">
    <property type="entry name" value="AcylCoA_DH/oxidase_NM_dom_sf"/>
</dbReference>
<feature type="domain" description="Acyl-CoA oxidase/dehydrogenase middle" evidence="8">
    <location>
        <begin position="126"/>
        <end position="218"/>
    </location>
</feature>
<protein>
    <submittedName>
        <fullName evidence="10">Acyl-CoA dehydrogenase</fullName>
    </submittedName>
</protein>
<dbReference type="RefSeq" id="WP_147104466.1">
    <property type="nucleotide sequence ID" value="NZ_BJVJ01000011.1"/>
</dbReference>
<keyword evidence="4 6" id="KW-0274">FAD</keyword>
<dbReference type="PANTHER" id="PTHR43292">
    <property type="entry name" value="ACYL-COA DEHYDROGENASE"/>
    <property type="match status" value="1"/>
</dbReference>
<dbReference type="AlphaFoldDB" id="A0A511DE79"/>
<evidence type="ECO:0000259" key="7">
    <source>
        <dbReference type="Pfam" id="PF00441"/>
    </source>
</evidence>
<keyword evidence="5 6" id="KW-0560">Oxidoreductase</keyword>
<comment type="cofactor">
    <cofactor evidence="1 6">
        <name>FAD</name>
        <dbReference type="ChEBI" id="CHEBI:57692"/>
    </cofactor>
</comment>
<sequence length="372" mass="40566">MRLAPTTLTDDELALQADVRRYLDERLPPGSYPLGLGMTGERDPEFSRDLGARGWLGMALPTEYGGGGRTAVERLVVVEELLARGAPLGHHWIADRQSGPNIAANGTEQQKKEFLPGIARGELSFAIGMSEPEAGSDLAAVRTRAVPDGDGWRINGRKIWTSGAADSTHILTLVRTSDDRHRGLTQFIVDRDTPGLTVSPIPFIDGTRHFCELQFDDVRLPDDRRLGEVGAGWSQNTGELALERGGVDRWMSLMAYLVHWAHHAGPAAEHDLGTITAKLWAFRGLSLSVARMVDQGLSPSVEAALVKEMATRFEQECLAIVVRHLGRTPELDSDDPYEALLARAVLTAPSWTIRGGTNEILRTVIMKGLAGK</sequence>
<dbReference type="SUPFAM" id="SSF56645">
    <property type="entry name" value="Acyl-CoA dehydrogenase NM domain-like"/>
    <property type="match status" value="1"/>
</dbReference>
<evidence type="ECO:0000256" key="1">
    <source>
        <dbReference type="ARBA" id="ARBA00001974"/>
    </source>
</evidence>
<dbReference type="InterPro" id="IPR009075">
    <property type="entry name" value="AcylCo_DH/oxidase_C"/>
</dbReference>
<dbReference type="Pfam" id="PF02770">
    <property type="entry name" value="Acyl-CoA_dh_M"/>
    <property type="match status" value="1"/>
</dbReference>
<accession>A0A511DE79</accession>
<dbReference type="GO" id="GO:0003995">
    <property type="term" value="F:acyl-CoA dehydrogenase activity"/>
    <property type="evidence" value="ECO:0007669"/>
    <property type="project" value="InterPro"/>
</dbReference>
<dbReference type="InterPro" id="IPR036250">
    <property type="entry name" value="AcylCo_DH-like_C"/>
</dbReference>
<dbReference type="GO" id="GO:0005886">
    <property type="term" value="C:plasma membrane"/>
    <property type="evidence" value="ECO:0007669"/>
    <property type="project" value="TreeGrafter"/>
</dbReference>
<dbReference type="InterPro" id="IPR013786">
    <property type="entry name" value="AcylCoA_DH/ox_N"/>
</dbReference>
<comment type="caution">
    <text evidence="10">The sequence shown here is derived from an EMBL/GenBank/DDBJ whole genome shotgun (WGS) entry which is preliminary data.</text>
</comment>
<dbReference type="InterPro" id="IPR052161">
    <property type="entry name" value="Mycobact_Acyl-CoA_DH"/>
</dbReference>
<dbReference type="InterPro" id="IPR037069">
    <property type="entry name" value="AcylCoA_DH/ox_N_sf"/>
</dbReference>
<evidence type="ECO:0000256" key="2">
    <source>
        <dbReference type="ARBA" id="ARBA00009347"/>
    </source>
</evidence>
<dbReference type="Gene3D" id="1.20.140.10">
    <property type="entry name" value="Butyryl-CoA Dehydrogenase, subunit A, domain 3"/>
    <property type="match status" value="1"/>
</dbReference>
<dbReference type="EMBL" id="BJVJ01000011">
    <property type="protein sequence ID" value="GEL22713.1"/>
    <property type="molecule type" value="Genomic_DNA"/>
</dbReference>
<name>A0A511DE79_9PSEU</name>
<evidence type="ECO:0000256" key="6">
    <source>
        <dbReference type="RuleBase" id="RU362125"/>
    </source>
</evidence>
<evidence type="ECO:0000259" key="8">
    <source>
        <dbReference type="Pfam" id="PF02770"/>
    </source>
</evidence>
<keyword evidence="3 6" id="KW-0285">Flavoprotein</keyword>
<feature type="domain" description="Acyl-CoA dehydrogenase/oxidase N-terminal" evidence="9">
    <location>
        <begin position="9"/>
        <end position="122"/>
    </location>
</feature>
<dbReference type="InterPro" id="IPR046373">
    <property type="entry name" value="Acyl-CoA_Oxase/DH_mid-dom_sf"/>
</dbReference>
<dbReference type="InterPro" id="IPR006089">
    <property type="entry name" value="Acyl-CoA_DH_CS"/>
</dbReference>
<dbReference type="PROSITE" id="PS00072">
    <property type="entry name" value="ACYL_COA_DH_1"/>
    <property type="match status" value="1"/>
</dbReference>
<dbReference type="OrthoDB" id="9770681at2"/>
<evidence type="ECO:0000256" key="4">
    <source>
        <dbReference type="ARBA" id="ARBA00022827"/>
    </source>
</evidence>
<feature type="domain" description="Acyl-CoA dehydrogenase/oxidase C-terminal" evidence="7">
    <location>
        <begin position="266"/>
        <end position="369"/>
    </location>
</feature>
<reference evidence="10 11" key="1">
    <citation type="submission" date="2019-07" db="EMBL/GenBank/DDBJ databases">
        <title>Whole genome shotgun sequence of Pseudonocardia sulfidoxydans NBRC 16205.</title>
        <authorList>
            <person name="Hosoyama A."/>
            <person name="Uohara A."/>
            <person name="Ohji S."/>
            <person name="Ichikawa N."/>
        </authorList>
    </citation>
    <scope>NUCLEOTIDE SEQUENCE [LARGE SCALE GENOMIC DNA]</scope>
    <source>
        <strain evidence="10 11">NBRC 16205</strain>
    </source>
</reference>
<dbReference type="SUPFAM" id="SSF47203">
    <property type="entry name" value="Acyl-CoA dehydrogenase C-terminal domain-like"/>
    <property type="match status" value="1"/>
</dbReference>
<gene>
    <name evidence="10" type="ORF">PSU4_16670</name>
</gene>
<organism evidence="10 11">
    <name type="scientific">Pseudonocardia sulfidoxydans NBRC 16205</name>
    <dbReference type="NCBI Taxonomy" id="1223511"/>
    <lineage>
        <taxon>Bacteria</taxon>
        <taxon>Bacillati</taxon>
        <taxon>Actinomycetota</taxon>
        <taxon>Actinomycetes</taxon>
        <taxon>Pseudonocardiales</taxon>
        <taxon>Pseudonocardiaceae</taxon>
        <taxon>Pseudonocardia</taxon>
    </lineage>
</organism>
<proteinExistence type="inferred from homology"/>
<comment type="similarity">
    <text evidence="2 6">Belongs to the acyl-CoA dehydrogenase family.</text>
</comment>
<evidence type="ECO:0000259" key="9">
    <source>
        <dbReference type="Pfam" id="PF02771"/>
    </source>
</evidence>